<dbReference type="Proteomes" id="UP000599688">
    <property type="component" value="Unassembled WGS sequence"/>
</dbReference>
<evidence type="ECO:0000313" key="3">
    <source>
        <dbReference type="Proteomes" id="UP000599688"/>
    </source>
</evidence>
<dbReference type="RefSeq" id="WP_188405843.1">
    <property type="nucleotide sequence ID" value="NZ_BMGL01000006.1"/>
</dbReference>
<name>A0A916ZSB3_9FLAO</name>
<dbReference type="InterPro" id="IPR000305">
    <property type="entry name" value="GIY-YIG_endonuc"/>
</dbReference>
<keyword evidence="3" id="KW-1185">Reference proteome</keyword>
<protein>
    <recommendedName>
        <fullName evidence="1">GIY-YIG domain-containing protein</fullName>
    </recommendedName>
</protein>
<evidence type="ECO:0000313" key="2">
    <source>
        <dbReference type="EMBL" id="GGE11608.1"/>
    </source>
</evidence>
<dbReference type="AlphaFoldDB" id="A0A916ZSB3"/>
<gene>
    <name evidence="2" type="ORF">GCM10010831_11300</name>
</gene>
<dbReference type="InterPro" id="IPR035901">
    <property type="entry name" value="GIY-YIG_endonuc_sf"/>
</dbReference>
<comment type="caution">
    <text evidence="2">The sequence shown here is derived from an EMBL/GenBank/DDBJ whole genome shotgun (WGS) entry which is preliminary data.</text>
</comment>
<dbReference type="Gene3D" id="3.40.1440.10">
    <property type="entry name" value="GIY-YIG endonuclease"/>
    <property type="match status" value="1"/>
</dbReference>
<dbReference type="Pfam" id="PF01541">
    <property type="entry name" value="GIY-YIG"/>
    <property type="match status" value="1"/>
</dbReference>
<evidence type="ECO:0000259" key="1">
    <source>
        <dbReference type="PROSITE" id="PS50164"/>
    </source>
</evidence>
<accession>A0A916ZSB3</accession>
<feature type="domain" description="GIY-YIG" evidence="1">
    <location>
        <begin position="1"/>
        <end position="59"/>
    </location>
</feature>
<proteinExistence type="predicted"/>
<reference evidence="2 3" key="1">
    <citation type="journal article" date="2014" name="Int. J. Syst. Evol. Microbiol.">
        <title>Complete genome sequence of Corynebacterium casei LMG S-19264T (=DSM 44701T), isolated from a smear-ripened cheese.</title>
        <authorList>
            <consortium name="US DOE Joint Genome Institute (JGI-PGF)"/>
            <person name="Walter F."/>
            <person name="Albersmeier A."/>
            <person name="Kalinowski J."/>
            <person name="Ruckert C."/>
        </authorList>
    </citation>
    <scope>NUCLEOTIDE SEQUENCE [LARGE SCALE GENOMIC DNA]</scope>
    <source>
        <strain evidence="2 3">CGMCC 1.12925</strain>
    </source>
</reference>
<organism evidence="2 3">
    <name type="scientific">Psychroflexus salis</name>
    <dbReference type="NCBI Taxonomy" id="1526574"/>
    <lineage>
        <taxon>Bacteria</taxon>
        <taxon>Pseudomonadati</taxon>
        <taxon>Bacteroidota</taxon>
        <taxon>Flavobacteriia</taxon>
        <taxon>Flavobacteriales</taxon>
        <taxon>Flavobacteriaceae</taxon>
        <taxon>Psychroflexus</taxon>
    </lineage>
</organism>
<dbReference type="PROSITE" id="PS50164">
    <property type="entry name" value="GIY_YIG"/>
    <property type="match status" value="1"/>
</dbReference>
<dbReference type="EMBL" id="BMGL01000006">
    <property type="protein sequence ID" value="GGE11608.1"/>
    <property type="molecule type" value="Genomic_DNA"/>
</dbReference>
<sequence length="59" mass="7149">MKFYTYILFSEKLNKHYIGQTNHVQNRLKKHNNRYQKFTKKGVPWMLIAAVGYFILKLS</sequence>
<dbReference type="SUPFAM" id="SSF82771">
    <property type="entry name" value="GIY-YIG endonuclease"/>
    <property type="match status" value="1"/>
</dbReference>